<proteinExistence type="predicted"/>
<dbReference type="AlphaFoldDB" id="A0A6J4NZT6"/>
<feature type="region of interest" description="Disordered" evidence="1">
    <location>
        <begin position="206"/>
        <end position="266"/>
    </location>
</feature>
<feature type="non-terminal residue" evidence="2">
    <location>
        <position position="1"/>
    </location>
</feature>
<evidence type="ECO:0000256" key="1">
    <source>
        <dbReference type="SAM" id="MobiDB-lite"/>
    </source>
</evidence>
<name>A0A6J4NZT6_9ACTN</name>
<dbReference type="EMBL" id="CADCUP010000149">
    <property type="protein sequence ID" value="CAA9401972.1"/>
    <property type="molecule type" value="Genomic_DNA"/>
</dbReference>
<feature type="non-terminal residue" evidence="2">
    <location>
        <position position="266"/>
    </location>
</feature>
<sequence length="266" mass="29118">ELDPTQPGADAGARGARLHLRADLHRRADELQRPAQPQRLLLRRLHPRQLAQPLPRPVHVRRGGPQHHDRDGCHAGLHGAGHARGVRARAAPLRRSLVHQPAGLPADGGPRDRAGLLAAGALRLGRVRRTARVPDDPHRPHPVLPVLRHRDRAGAPGRHGRQPRAGGPGPLRDAGPDVLAGDLPAGLPGDPRCRPAELLALVRRLHHHQPQRRHHHDVPDVRLGRGAARRADAGERHRHPHVRRLDRDRARRGAPQPPTATGRADV</sequence>
<gene>
    <name evidence="2" type="ORF">AVDCRST_MAG06-2248</name>
</gene>
<protein>
    <submittedName>
        <fullName evidence="2">Putrescine transport system permease protein PotI</fullName>
    </submittedName>
</protein>
<organism evidence="2">
    <name type="scientific">uncultured Nocardioides sp</name>
    <dbReference type="NCBI Taxonomy" id="198441"/>
    <lineage>
        <taxon>Bacteria</taxon>
        <taxon>Bacillati</taxon>
        <taxon>Actinomycetota</taxon>
        <taxon>Actinomycetes</taxon>
        <taxon>Propionibacteriales</taxon>
        <taxon>Nocardioidaceae</taxon>
        <taxon>Nocardioides</taxon>
        <taxon>environmental samples</taxon>
    </lineage>
</organism>
<reference evidence="2" key="1">
    <citation type="submission" date="2020-02" db="EMBL/GenBank/DDBJ databases">
        <authorList>
            <person name="Meier V. D."/>
        </authorList>
    </citation>
    <scope>NUCLEOTIDE SEQUENCE</scope>
    <source>
        <strain evidence="2">AVDCRST_MAG06</strain>
    </source>
</reference>
<accession>A0A6J4NZT6</accession>
<feature type="region of interest" description="Disordered" evidence="1">
    <location>
        <begin position="46"/>
        <end position="71"/>
    </location>
</feature>
<feature type="region of interest" description="Disordered" evidence="1">
    <location>
        <begin position="132"/>
        <end position="191"/>
    </location>
</feature>
<evidence type="ECO:0000313" key="2">
    <source>
        <dbReference type="EMBL" id="CAA9401972.1"/>
    </source>
</evidence>
<feature type="compositionally biased region" description="Basic residues" evidence="1">
    <location>
        <begin position="206"/>
        <end position="216"/>
    </location>
</feature>
<feature type="compositionally biased region" description="Basic and acidic residues" evidence="1">
    <location>
        <begin position="217"/>
        <end position="235"/>
    </location>
</feature>